<evidence type="ECO:0000313" key="11">
    <source>
        <dbReference type="WBParaSite" id="jg1391"/>
    </source>
</evidence>
<evidence type="ECO:0000313" key="10">
    <source>
        <dbReference type="Proteomes" id="UP000887574"/>
    </source>
</evidence>
<dbReference type="InterPro" id="IPR023561">
    <property type="entry name" value="Carbonic_anhydrase_a-class"/>
</dbReference>
<dbReference type="GO" id="GO:0005737">
    <property type="term" value="C:cytoplasm"/>
    <property type="evidence" value="ECO:0007669"/>
    <property type="project" value="TreeGrafter"/>
</dbReference>
<feature type="domain" description="Alpha-carbonic anhydrase" evidence="9">
    <location>
        <begin position="1"/>
        <end position="260"/>
    </location>
</feature>
<sequence>MTGEQSSTSTNCCISPAMMMSTKQEQKTPAPVDKPTTVKDWGYSQDDCGPTIGLCPQLLQQSPVDLQLTGEMVNTGHSVQFIPEAKIDAAEIYGGQLDQHYRFIQYHYHWSQSDNEGSEHTLCGKSFPAELHLVHQGVEDPSKLAVVGVFLQLEDKEAKALEADAKALPHIQQFNKKVAVQGQQLQCKLPHNLASFVRYQGSLTTPPCSENVTWTVFTEPVAVSKQQLDLLRSIKDCNGVSSTRTVDHYNNSTRETFSAW</sequence>
<dbReference type="AlphaFoldDB" id="A0A915CZV5"/>
<protein>
    <recommendedName>
        <fullName evidence="3 8">Carbonic anhydrase</fullName>
        <ecNumber evidence="3 8">4.2.1.1</ecNumber>
    </recommendedName>
</protein>
<evidence type="ECO:0000256" key="3">
    <source>
        <dbReference type="ARBA" id="ARBA00012925"/>
    </source>
</evidence>
<evidence type="ECO:0000256" key="7">
    <source>
        <dbReference type="ARBA" id="ARBA00048348"/>
    </source>
</evidence>
<evidence type="ECO:0000256" key="2">
    <source>
        <dbReference type="ARBA" id="ARBA00010718"/>
    </source>
</evidence>
<keyword evidence="4 8" id="KW-0479">Metal-binding</keyword>
<evidence type="ECO:0000259" key="9">
    <source>
        <dbReference type="PROSITE" id="PS51144"/>
    </source>
</evidence>
<dbReference type="PROSITE" id="PS51144">
    <property type="entry name" value="ALPHA_CA_2"/>
    <property type="match status" value="1"/>
</dbReference>
<dbReference type="Pfam" id="PF00194">
    <property type="entry name" value="Carb_anhydrase"/>
    <property type="match status" value="1"/>
</dbReference>
<comment type="similarity">
    <text evidence="2 8">Belongs to the alpha-carbonic anhydrase family.</text>
</comment>
<dbReference type="GO" id="GO:0004089">
    <property type="term" value="F:carbonate dehydratase activity"/>
    <property type="evidence" value="ECO:0007669"/>
    <property type="project" value="UniProtKB-UniRule"/>
</dbReference>
<dbReference type="InterPro" id="IPR018338">
    <property type="entry name" value="Carbonic_anhydrase_a-class_CS"/>
</dbReference>
<dbReference type="PROSITE" id="PS00162">
    <property type="entry name" value="ALPHA_CA_1"/>
    <property type="match status" value="1"/>
</dbReference>
<keyword evidence="10" id="KW-1185">Reference proteome</keyword>
<comment type="catalytic activity">
    <reaction evidence="7 8">
        <text>hydrogencarbonate + H(+) = CO2 + H2O</text>
        <dbReference type="Rhea" id="RHEA:10748"/>
        <dbReference type="ChEBI" id="CHEBI:15377"/>
        <dbReference type="ChEBI" id="CHEBI:15378"/>
        <dbReference type="ChEBI" id="CHEBI:16526"/>
        <dbReference type="ChEBI" id="CHEBI:17544"/>
        <dbReference type="EC" id="4.2.1.1"/>
    </reaction>
</comment>
<dbReference type="Gene3D" id="3.10.200.10">
    <property type="entry name" value="Alpha carbonic anhydrase"/>
    <property type="match status" value="1"/>
</dbReference>
<reference evidence="11" key="1">
    <citation type="submission" date="2022-11" db="UniProtKB">
        <authorList>
            <consortium name="WormBaseParasite"/>
        </authorList>
    </citation>
    <scope>IDENTIFICATION</scope>
</reference>
<evidence type="ECO:0000256" key="5">
    <source>
        <dbReference type="ARBA" id="ARBA00022833"/>
    </source>
</evidence>
<evidence type="ECO:0000256" key="1">
    <source>
        <dbReference type="ARBA" id="ARBA00001947"/>
    </source>
</evidence>
<dbReference type="PANTHER" id="PTHR18952:SF141">
    <property type="entry name" value="CARBONIC ANHYDRASE"/>
    <property type="match status" value="1"/>
</dbReference>
<comment type="function">
    <text evidence="8">Reversible hydration of carbon dioxide.</text>
</comment>
<dbReference type="Proteomes" id="UP000887574">
    <property type="component" value="Unplaced"/>
</dbReference>
<dbReference type="GO" id="GO:0008270">
    <property type="term" value="F:zinc ion binding"/>
    <property type="evidence" value="ECO:0007669"/>
    <property type="project" value="UniProtKB-UniRule"/>
</dbReference>
<dbReference type="PANTHER" id="PTHR18952">
    <property type="entry name" value="CARBONIC ANHYDRASE"/>
    <property type="match status" value="1"/>
</dbReference>
<organism evidence="10 11">
    <name type="scientific">Ditylenchus dipsaci</name>
    <dbReference type="NCBI Taxonomy" id="166011"/>
    <lineage>
        <taxon>Eukaryota</taxon>
        <taxon>Metazoa</taxon>
        <taxon>Ecdysozoa</taxon>
        <taxon>Nematoda</taxon>
        <taxon>Chromadorea</taxon>
        <taxon>Rhabditida</taxon>
        <taxon>Tylenchina</taxon>
        <taxon>Tylenchomorpha</taxon>
        <taxon>Sphaerularioidea</taxon>
        <taxon>Anguinidae</taxon>
        <taxon>Anguininae</taxon>
        <taxon>Ditylenchus</taxon>
    </lineage>
</organism>
<keyword evidence="5 8" id="KW-0862">Zinc</keyword>
<dbReference type="CDD" id="cd00326">
    <property type="entry name" value="alpha_CA"/>
    <property type="match status" value="1"/>
</dbReference>
<evidence type="ECO:0000256" key="6">
    <source>
        <dbReference type="ARBA" id="ARBA00023239"/>
    </source>
</evidence>
<dbReference type="InterPro" id="IPR036398">
    <property type="entry name" value="CA_dom_sf"/>
</dbReference>
<dbReference type="WBParaSite" id="jg1391">
    <property type="protein sequence ID" value="jg1391"/>
    <property type="gene ID" value="jg1391"/>
</dbReference>
<dbReference type="InterPro" id="IPR001148">
    <property type="entry name" value="CA_dom"/>
</dbReference>
<dbReference type="EC" id="4.2.1.1" evidence="3 8"/>
<name>A0A915CZV5_9BILA</name>
<dbReference type="SUPFAM" id="SSF51069">
    <property type="entry name" value="Carbonic anhydrase"/>
    <property type="match status" value="1"/>
</dbReference>
<comment type="cofactor">
    <cofactor evidence="1 8">
        <name>Zn(2+)</name>
        <dbReference type="ChEBI" id="CHEBI:29105"/>
    </cofactor>
</comment>
<dbReference type="SMART" id="SM01057">
    <property type="entry name" value="Carb_anhydrase"/>
    <property type="match status" value="1"/>
</dbReference>
<evidence type="ECO:0000256" key="4">
    <source>
        <dbReference type="ARBA" id="ARBA00022723"/>
    </source>
</evidence>
<proteinExistence type="inferred from homology"/>
<accession>A0A915CZV5</accession>
<evidence type="ECO:0000256" key="8">
    <source>
        <dbReference type="RuleBase" id="RU367011"/>
    </source>
</evidence>
<keyword evidence="6 8" id="KW-0456">Lyase</keyword>